<feature type="region of interest" description="Disordered" evidence="1">
    <location>
        <begin position="142"/>
        <end position="179"/>
    </location>
</feature>
<comment type="caution">
    <text evidence="2">The sequence shown here is derived from an EMBL/GenBank/DDBJ whole genome shotgun (WGS) entry which is preliminary data.</text>
</comment>
<dbReference type="Pfam" id="PF13279">
    <property type="entry name" value="4HBT_2"/>
    <property type="match status" value="1"/>
</dbReference>
<reference evidence="3" key="1">
    <citation type="journal article" date="2019" name="Int. J. Syst. Evol. Microbiol.">
        <title>The Global Catalogue of Microorganisms (GCM) 10K type strain sequencing project: providing services to taxonomists for standard genome sequencing and annotation.</title>
        <authorList>
            <consortium name="The Broad Institute Genomics Platform"/>
            <consortium name="The Broad Institute Genome Sequencing Center for Infectious Disease"/>
            <person name="Wu L."/>
            <person name="Ma J."/>
        </authorList>
    </citation>
    <scope>NUCLEOTIDE SEQUENCE [LARGE SCALE GENOMIC DNA]</scope>
    <source>
        <strain evidence="3">NBRC 15640</strain>
    </source>
</reference>
<gene>
    <name evidence="2" type="ORF">GCM10007932_13770</name>
</gene>
<evidence type="ECO:0000256" key="1">
    <source>
        <dbReference type="SAM" id="MobiDB-lite"/>
    </source>
</evidence>
<evidence type="ECO:0000313" key="3">
    <source>
        <dbReference type="Proteomes" id="UP001156690"/>
    </source>
</evidence>
<organism evidence="2 3">
    <name type="scientific">Vibrio penaeicida</name>
    <dbReference type="NCBI Taxonomy" id="104609"/>
    <lineage>
        <taxon>Bacteria</taxon>
        <taxon>Pseudomonadati</taxon>
        <taxon>Pseudomonadota</taxon>
        <taxon>Gammaproteobacteria</taxon>
        <taxon>Vibrionales</taxon>
        <taxon>Vibrionaceae</taxon>
        <taxon>Vibrio</taxon>
    </lineage>
</organism>
<evidence type="ECO:0000313" key="2">
    <source>
        <dbReference type="EMBL" id="GLQ72017.1"/>
    </source>
</evidence>
<sequence length="179" mass="20010">MKRSFSLPYKIRFSDCDPAGIVFYPQYFVMFNDLLEAWVDSILEGGFAGYIGRAKFGMPIVHLEADFTAVSQMGDDVYLELEVVRLGTKSFTLEYRCIGQNGDPRMKVQQTLVTTSLETHCSIPIPEELNVAIQYFLNASAQERSSESPSPQAISTQEPTTTNELSSSNEGTQKQRSTL</sequence>
<keyword evidence="3" id="KW-1185">Reference proteome</keyword>
<dbReference type="AlphaFoldDB" id="A0AAV5NPU6"/>
<dbReference type="Proteomes" id="UP001156690">
    <property type="component" value="Unassembled WGS sequence"/>
</dbReference>
<proteinExistence type="predicted"/>
<protein>
    <submittedName>
        <fullName evidence="2">4-hydroxybenzoyl-CoA thioesterase</fullName>
    </submittedName>
</protein>
<name>A0AAV5NPU6_9VIBR</name>
<accession>A0AAV5NPU6</accession>
<dbReference type="CDD" id="cd00586">
    <property type="entry name" value="4HBT"/>
    <property type="match status" value="1"/>
</dbReference>
<dbReference type="SUPFAM" id="SSF54637">
    <property type="entry name" value="Thioesterase/thiol ester dehydrase-isomerase"/>
    <property type="match status" value="1"/>
</dbReference>
<dbReference type="InterPro" id="IPR029069">
    <property type="entry name" value="HotDog_dom_sf"/>
</dbReference>
<dbReference type="Gene3D" id="3.10.129.10">
    <property type="entry name" value="Hotdog Thioesterase"/>
    <property type="match status" value="1"/>
</dbReference>
<dbReference type="EMBL" id="BSNX01000010">
    <property type="protein sequence ID" value="GLQ72017.1"/>
    <property type="molecule type" value="Genomic_DNA"/>
</dbReference>
<dbReference type="RefSeq" id="WP_126609599.1">
    <property type="nucleotide sequence ID" value="NZ_AP025145.1"/>
</dbReference>